<accession>A0AAD8SXG4</accession>
<dbReference type="InterPro" id="IPR004242">
    <property type="entry name" value="Transposase_21"/>
</dbReference>
<dbReference type="Proteomes" id="UP001231189">
    <property type="component" value="Unassembled WGS sequence"/>
</dbReference>
<evidence type="ECO:0000256" key="1">
    <source>
        <dbReference type="SAM" id="MobiDB-lite"/>
    </source>
</evidence>
<dbReference type="PANTHER" id="PTHR10775">
    <property type="entry name" value="OS08G0208400 PROTEIN"/>
    <property type="match status" value="1"/>
</dbReference>
<dbReference type="InterPro" id="IPR037056">
    <property type="entry name" value="RNase_H1_N_sf"/>
</dbReference>
<dbReference type="EMBL" id="JAUUTY010000003">
    <property type="protein sequence ID" value="KAK1665612.1"/>
    <property type="molecule type" value="Genomic_DNA"/>
</dbReference>
<feature type="compositionally biased region" description="Basic and acidic residues" evidence="1">
    <location>
        <begin position="35"/>
        <end position="68"/>
    </location>
</feature>
<feature type="compositionally biased region" description="Polar residues" evidence="1">
    <location>
        <begin position="1264"/>
        <end position="1280"/>
    </location>
</feature>
<feature type="region of interest" description="Disordered" evidence="1">
    <location>
        <begin position="1264"/>
        <end position="1310"/>
    </location>
</feature>
<keyword evidence="6" id="KW-1185">Reference proteome</keyword>
<feature type="domain" description="DUF8039" evidence="4">
    <location>
        <begin position="1320"/>
        <end position="1412"/>
    </location>
</feature>
<gene>
    <name evidence="5" type="ORF">QYE76_053771</name>
</gene>
<comment type="caution">
    <text evidence="5">The sequence shown here is derived from an EMBL/GenBank/DDBJ whole genome shotgun (WGS) entry which is preliminary data.</text>
</comment>
<protein>
    <submittedName>
        <fullName evidence="5">Uncharacterized protein</fullName>
    </submittedName>
</protein>
<feature type="compositionally biased region" description="Polar residues" evidence="1">
    <location>
        <begin position="1550"/>
        <end position="1559"/>
    </location>
</feature>
<feature type="compositionally biased region" description="Low complexity" evidence="1">
    <location>
        <begin position="780"/>
        <end position="789"/>
    </location>
</feature>
<feature type="compositionally biased region" description="Basic and acidic residues" evidence="1">
    <location>
        <begin position="800"/>
        <end position="809"/>
    </location>
</feature>
<dbReference type="Pfam" id="PF26133">
    <property type="entry name" value="DUF8039"/>
    <property type="match status" value="1"/>
</dbReference>
<evidence type="ECO:0000313" key="5">
    <source>
        <dbReference type="EMBL" id="KAK1665612.1"/>
    </source>
</evidence>
<feature type="region of interest" description="Disordered" evidence="1">
    <location>
        <begin position="1548"/>
        <end position="1574"/>
    </location>
</feature>
<dbReference type="SUPFAM" id="SSF55658">
    <property type="entry name" value="L9 N-domain-like"/>
    <property type="match status" value="1"/>
</dbReference>
<dbReference type="Pfam" id="PF02992">
    <property type="entry name" value="Transposase_21"/>
    <property type="match status" value="1"/>
</dbReference>
<dbReference type="InterPro" id="IPR058352">
    <property type="entry name" value="DUF8039"/>
</dbReference>
<feature type="region of interest" description="Disordered" evidence="1">
    <location>
        <begin position="1433"/>
        <end position="1478"/>
    </location>
</feature>
<feature type="transmembrane region" description="Helical" evidence="2">
    <location>
        <begin position="1918"/>
        <end position="1938"/>
    </location>
</feature>
<feature type="region of interest" description="Disordered" evidence="1">
    <location>
        <begin position="778"/>
        <end position="883"/>
    </location>
</feature>
<keyword evidence="2" id="KW-1133">Transmembrane helix</keyword>
<name>A0AAD8SXG4_LOLMU</name>
<feature type="region of interest" description="Disordered" evidence="1">
    <location>
        <begin position="454"/>
        <end position="473"/>
    </location>
</feature>
<dbReference type="InterPro" id="IPR038765">
    <property type="entry name" value="Papain-like_cys_pep_sf"/>
</dbReference>
<dbReference type="PANTHER" id="PTHR10775:SF179">
    <property type="entry name" value="TRANSPOSON, EN_SPM-LIKE, TRANSPOSASE-ASSOCIATED DOMAIN PROTEIN"/>
    <property type="match status" value="1"/>
</dbReference>
<feature type="compositionally biased region" description="Basic residues" evidence="1">
    <location>
        <begin position="866"/>
        <end position="875"/>
    </location>
</feature>
<evidence type="ECO:0000259" key="3">
    <source>
        <dbReference type="Pfam" id="PF01693"/>
    </source>
</evidence>
<keyword evidence="2" id="KW-0472">Membrane</keyword>
<feature type="compositionally biased region" description="Acidic residues" evidence="1">
    <location>
        <begin position="10"/>
        <end position="34"/>
    </location>
</feature>
<sequence>MEGHTQWMSDDGDDDIDGDGDDDGGDDDNEGDGEDAPHDNGDEVEEDGAHVDGDQEGREEHAADEDMSRNTPLTAAVQDRHVQELLLSNTSTDPKIAGRRKAKLDQLEVDSRTPLYDAARGTEESRLRYALDIMEMKAKHKWTDTSVDELFGYLKIHFPKDNTCAGSLQEAKKIVCPLDLPHQKYHACISDCVIYRNEHANLDTCPQCGESRYKRGTKKSPRKVVWYFPLTPRLQRYFVDPKEAKLMRWHAERKEAVMRDVERVENPVLTHPSDASQWKTLDDEYYEEFGKEPRNIRLGASTDGLNPFGNQSSKHSTWPVFVWMYNLPPWLCLKKKYIHMSMLIQGPTQPGSDINLYLELLKEELVTLWEEGIETWDAYGQETFRMKAALLTTVQDYLGYGYIACQVCHGHKACVRCMEKTPFLQLGKDPGSSKTVYMRHRMWLPKNDPWRKRGDLFNGKDEVEGPPPRRSGEEIDTLLKNWKDCPPAGKIKIQKRKKGDKRKKKEPGPLLGVWKRRSVFWDLPYWKILGTPHSLDVMHITKNVCESLLGTVLNMPERTKDGSKARHDLMALHIRKELHFAQVDQETEEEETDGRKRKRVARQRETPRPSCFTLNPDELEQFFKCLLEVKFPLGYAGLIRRWLDPTKKIFSGMKSHDCHVMMTQILPVAIRGIMEPHVRATLTDLCNVFDVITRKSITVKKLGRLQEEIVTILCEMEMYFPPAFLILDVITPGEYIVSARAPIAAAHARLSSPPTRCQPPQEPPQEQAARLSDLVFTAHSSRSSSMSSSADPNEDVDGSSQRKLDEHYRLMVSDQLEDLPRGSDDESSEEGDDEMDNDGEDERAAADETTDSGVAGGSSDTTTEAKRKRKQRRPNRVGTTREIITAVDAKTGLPTEPKHLAKGYGLQLGAILRDVVDVNETKLRTKKKQHLQAQLLARLHARYEFPVEYRNEDPKDNIVNRRALSKFSKNLSGYKTMLRGMLGDNETWEEIQRHFPRMTLEQYNKFLENEELEYTKQQSTWGKELAEKNIGHHNLGCRGFEGKQPVWDKEDQAYINAGLEPPFAKYKDPLFRAYLRSRYHRELGGKRVTKPDVVVGVELVADAKVMALEKAVLTEQAAAESAGSSSQTSTGKVPWDTPFIRGLNTVKARPLLDKPHRVPGAGGGRKLADYGLDVPASTRESRQAQKDREHEALLKKVADLETTMEQRVSAEVQQRVTAEVASKVDDALANRVNEIIPDLVLSMKNYFDAGGKGPMPVISLGASNSDNRPPTRHAQCTPNLVTPPAGNVGAREDSPDLGGPSTSPSVTCTPGLGPSTRAELDDLTANATPCTLLLNVDNKLKAVASGSVILPTQRIFHCVRMDDSVSRVRVNRSLPGCQDLHPPYQPPETETPLTLGDLKNHILLWPKALIRLNTAASGSEASYGMVTPQDATAAPSQAKVPAPTTALTAGKGRASPPPAYDHFEPDSQPDSQHESQHDKALDIDQAPIDTFIAELDADAVSPYKPPAGHILKKKLFLSQETPEQEDTTAFTAPPRVGLTPRTLLGATTEGMKQNATPSCSKKKGRKRKKSGDVAKSKIVVNDKLPTPWRKLHHIGQPMLPAHVVDKLTPDMRNVHDTILMKEKLLLKERNPSYPIVIAKVPTGFGFVNTYPADLMFIRYEDIFRLLHMQQLDRNLVRLVSLSMAHDIAMENTAHIAIMDPFYMTPATTQNEQAFLAKYIKDFLVLNKDKKCFVIPYFRELKYCTLLLFHPYHSHVTYLDSGLDKEKDFTDVKSTLDKALNGFIAEIGVDKLRHEKKVKGCYVCNHITKFPCLKQSADDNGMEAWFAILQMRAVVRSQNDLLLPSGLQGNFVNMSDTTDENMTYYVVYHGRVPGVYEDWEDCRRQVHRFSGNSYKGYTTLEEAETRYANFRAGQRREMWRTPFIVMMLAATASLVYYVIVV</sequence>
<dbReference type="SUPFAM" id="SSF54001">
    <property type="entry name" value="Cysteine proteinases"/>
    <property type="match status" value="1"/>
</dbReference>
<feature type="compositionally biased region" description="Basic residues" evidence="1">
    <location>
        <begin position="1560"/>
        <end position="1569"/>
    </location>
</feature>
<feature type="compositionally biased region" description="Acidic residues" evidence="1">
    <location>
        <begin position="825"/>
        <end position="841"/>
    </location>
</feature>
<feature type="region of interest" description="Disordered" evidence="1">
    <location>
        <begin position="1"/>
        <end position="71"/>
    </location>
</feature>
<evidence type="ECO:0000256" key="2">
    <source>
        <dbReference type="SAM" id="Phobius"/>
    </source>
</evidence>
<proteinExistence type="predicted"/>
<feature type="region of interest" description="Disordered" evidence="1">
    <location>
        <begin position="583"/>
        <end position="606"/>
    </location>
</feature>
<dbReference type="InterPro" id="IPR009027">
    <property type="entry name" value="Ribosomal_bL9/RNase_H1_N"/>
</dbReference>
<feature type="compositionally biased region" description="Basic and acidic residues" evidence="1">
    <location>
        <begin position="1461"/>
        <end position="1478"/>
    </location>
</feature>
<evidence type="ECO:0000259" key="4">
    <source>
        <dbReference type="Pfam" id="PF26133"/>
    </source>
</evidence>
<dbReference type="InterPro" id="IPR011320">
    <property type="entry name" value="RNase_H1_N"/>
</dbReference>
<dbReference type="Pfam" id="PF01693">
    <property type="entry name" value="Cauli_VI"/>
    <property type="match status" value="1"/>
</dbReference>
<organism evidence="5 6">
    <name type="scientific">Lolium multiflorum</name>
    <name type="common">Italian ryegrass</name>
    <name type="synonym">Lolium perenne subsp. multiflorum</name>
    <dbReference type="NCBI Taxonomy" id="4521"/>
    <lineage>
        <taxon>Eukaryota</taxon>
        <taxon>Viridiplantae</taxon>
        <taxon>Streptophyta</taxon>
        <taxon>Embryophyta</taxon>
        <taxon>Tracheophyta</taxon>
        <taxon>Spermatophyta</taxon>
        <taxon>Magnoliopsida</taxon>
        <taxon>Liliopsida</taxon>
        <taxon>Poales</taxon>
        <taxon>Poaceae</taxon>
        <taxon>BOP clade</taxon>
        <taxon>Pooideae</taxon>
        <taxon>Poodae</taxon>
        <taxon>Poeae</taxon>
        <taxon>Poeae Chloroplast Group 2 (Poeae type)</taxon>
        <taxon>Loliodinae</taxon>
        <taxon>Loliinae</taxon>
        <taxon>Lolium</taxon>
    </lineage>
</organism>
<reference evidence="5" key="1">
    <citation type="submission" date="2023-07" db="EMBL/GenBank/DDBJ databases">
        <title>A chromosome-level genome assembly of Lolium multiflorum.</title>
        <authorList>
            <person name="Chen Y."/>
            <person name="Copetti D."/>
            <person name="Kolliker R."/>
            <person name="Studer B."/>
        </authorList>
    </citation>
    <scope>NUCLEOTIDE SEQUENCE</scope>
    <source>
        <strain evidence="5">02402/16</strain>
        <tissue evidence="5">Leaf</tissue>
    </source>
</reference>
<dbReference type="Gene3D" id="3.40.970.10">
    <property type="entry name" value="Ribonuclease H1, N-terminal domain"/>
    <property type="match status" value="1"/>
</dbReference>
<keyword evidence="2" id="KW-0812">Transmembrane</keyword>
<feature type="compositionally biased region" description="Basic and acidic residues" evidence="1">
    <location>
        <begin position="454"/>
        <end position="463"/>
    </location>
</feature>
<evidence type="ECO:0000313" key="6">
    <source>
        <dbReference type="Proteomes" id="UP001231189"/>
    </source>
</evidence>
<feature type="domain" description="Ribonuclease H1 N-terminal" evidence="3">
    <location>
        <begin position="1863"/>
        <end position="1903"/>
    </location>
</feature>